<dbReference type="InterPro" id="IPR013324">
    <property type="entry name" value="RNA_pol_sigma_r3/r4-like"/>
</dbReference>
<dbReference type="EMBL" id="DXIJ01000102">
    <property type="protein sequence ID" value="HIV86119.1"/>
    <property type="molecule type" value="Genomic_DNA"/>
</dbReference>
<comment type="similarity">
    <text evidence="1">Belongs to the sigma-70 factor family. ECF subfamily.</text>
</comment>
<evidence type="ECO:0000259" key="6">
    <source>
        <dbReference type="Pfam" id="PF04542"/>
    </source>
</evidence>
<evidence type="ECO:0000313" key="8">
    <source>
        <dbReference type="EMBL" id="HIV86119.1"/>
    </source>
</evidence>
<dbReference type="GO" id="GO:0006352">
    <property type="term" value="P:DNA-templated transcription initiation"/>
    <property type="evidence" value="ECO:0007669"/>
    <property type="project" value="InterPro"/>
</dbReference>
<organism evidence="8 9">
    <name type="scientific">Candidatus Monoglobus merdigallinarum</name>
    <dbReference type="NCBI Taxonomy" id="2838698"/>
    <lineage>
        <taxon>Bacteria</taxon>
        <taxon>Bacillati</taxon>
        <taxon>Bacillota</taxon>
        <taxon>Clostridia</taxon>
        <taxon>Monoglobales</taxon>
        <taxon>Monoglobaceae</taxon>
        <taxon>Monoglobus</taxon>
    </lineage>
</organism>
<dbReference type="SUPFAM" id="SSF88946">
    <property type="entry name" value="Sigma2 domain of RNA polymerase sigma factors"/>
    <property type="match status" value="1"/>
</dbReference>
<dbReference type="GO" id="GO:0003677">
    <property type="term" value="F:DNA binding"/>
    <property type="evidence" value="ECO:0007669"/>
    <property type="project" value="UniProtKB-KW"/>
</dbReference>
<dbReference type="InterPro" id="IPR039425">
    <property type="entry name" value="RNA_pol_sigma-70-like"/>
</dbReference>
<dbReference type="InterPro" id="IPR013249">
    <property type="entry name" value="RNA_pol_sigma70_r4_t2"/>
</dbReference>
<keyword evidence="4" id="KW-0238">DNA-binding</keyword>
<dbReference type="AlphaFoldDB" id="A0A9D1TMF9"/>
<evidence type="ECO:0000256" key="2">
    <source>
        <dbReference type="ARBA" id="ARBA00023015"/>
    </source>
</evidence>
<dbReference type="InterPro" id="IPR014284">
    <property type="entry name" value="RNA_pol_sigma-70_dom"/>
</dbReference>
<evidence type="ECO:0000256" key="5">
    <source>
        <dbReference type="ARBA" id="ARBA00023163"/>
    </source>
</evidence>
<sequence length="198" mass="23003">MTDERTLIKKAQKGDVESFEEILYRYQSIIYNISYRFAGSSEDAEDMTQEVFIKIFRNINSFQFKSKLSTWIYRVTTNTCLDIVKRKKDNMTAFSLDDNLEDGEGKLLSSEIADSRPTPDKQAEQHEIKNAVNKAISQLPEDYRAVVILRDIHGLPYDDIAEIVDCSVGTVKSRISRGRRKLREILLKDRELFDEFFV</sequence>
<comment type="caution">
    <text evidence="8">The sequence shown here is derived from an EMBL/GenBank/DDBJ whole genome shotgun (WGS) entry which is preliminary data.</text>
</comment>
<evidence type="ECO:0000259" key="7">
    <source>
        <dbReference type="Pfam" id="PF08281"/>
    </source>
</evidence>
<keyword evidence="3" id="KW-0731">Sigma factor</keyword>
<feature type="domain" description="RNA polymerase sigma factor 70 region 4 type 2" evidence="7">
    <location>
        <begin position="131"/>
        <end position="182"/>
    </location>
</feature>
<dbReference type="Gene3D" id="1.10.1740.10">
    <property type="match status" value="1"/>
</dbReference>
<dbReference type="NCBIfam" id="TIGR02937">
    <property type="entry name" value="sigma70-ECF"/>
    <property type="match status" value="1"/>
</dbReference>
<dbReference type="InterPro" id="IPR007627">
    <property type="entry name" value="RNA_pol_sigma70_r2"/>
</dbReference>
<accession>A0A9D1TMF9</accession>
<protein>
    <submittedName>
        <fullName evidence="8">Sigma-70 family RNA polymerase sigma factor</fullName>
    </submittedName>
</protein>
<dbReference type="Pfam" id="PF04542">
    <property type="entry name" value="Sigma70_r2"/>
    <property type="match status" value="1"/>
</dbReference>
<dbReference type="GO" id="GO:0016987">
    <property type="term" value="F:sigma factor activity"/>
    <property type="evidence" value="ECO:0007669"/>
    <property type="project" value="UniProtKB-KW"/>
</dbReference>
<reference evidence="8" key="1">
    <citation type="journal article" date="2021" name="PeerJ">
        <title>Extensive microbial diversity within the chicken gut microbiome revealed by metagenomics and culture.</title>
        <authorList>
            <person name="Gilroy R."/>
            <person name="Ravi A."/>
            <person name="Getino M."/>
            <person name="Pursley I."/>
            <person name="Horton D.L."/>
            <person name="Alikhan N.F."/>
            <person name="Baker D."/>
            <person name="Gharbi K."/>
            <person name="Hall N."/>
            <person name="Watson M."/>
            <person name="Adriaenssens E.M."/>
            <person name="Foster-Nyarko E."/>
            <person name="Jarju S."/>
            <person name="Secka A."/>
            <person name="Antonio M."/>
            <person name="Oren A."/>
            <person name="Chaudhuri R.R."/>
            <person name="La Ragione R."/>
            <person name="Hildebrand F."/>
            <person name="Pallen M.J."/>
        </authorList>
    </citation>
    <scope>NUCLEOTIDE SEQUENCE</scope>
    <source>
        <strain evidence="8">5790</strain>
    </source>
</reference>
<proteinExistence type="inferred from homology"/>
<dbReference type="InterPro" id="IPR036388">
    <property type="entry name" value="WH-like_DNA-bd_sf"/>
</dbReference>
<evidence type="ECO:0000313" key="9">
    <source>
        <dbReference type="Proteomes" id="UP000824162"/>
    </source>
</evidence>
<name>A0A9D1TMF9_9FIRM</name>
<dbReference type="Gene3D" id="1.10.10.10">
    <property type="entry name" value="Winged helix-like DNA-binding domain superfamily/Winged helix DNA-binding domain"/>
    <property type="match status" value="1"/>
</dbReference>
<evidence type="ECO:0000256" key="4">
    <source>
        <dbReference type="ARBA" id="ARBA00023125"/>
    </source>
</evidence>
<keyword evidence="5" id="KW-0804">Transcription</keyword>
<keyword evidence="2" id="KW-0805">Transcription regulation</keyword>
<dbReference type="PANTHER" id="PTHR43133:SF8">
    <property type="entry name" value="RNA POLYMERASE SIGMA FACTOR HI_1459-RELATED"/>
    <property type="match status" value="1"/>
</dbReference>
<dbReference type="Pfam" id="PF08281">
    <property type="entry name" value="Sigma70_r4_2"/>
    <property type="match status" value="1"/>
</dbReference>
<evidence type="ECO:0000256" key="1">
    <source>
        <dbReference type="ARBA" id="ARBA00010641"/>
    </source>
</evidence>
<gene>
    <name evidence="8" type="ORF">H9900_04835</name>
</gene>
<dbReference type="SUPFAM" id="SSF88659">
    <property type="entry name" value="Sigma3 and sigma4 domains of RNA polymerase sigma factors"/>
    <property type="match status" value="1"/>
</dbReference>
<reference evidence="8" key="2">
    <citation type="submission" date="2021-04" db="EMBL/GenBank/DDBJ databases">
        <authorList>
            <person name="Gilroy R."/>
        </authorList>
    </citation>
    <scope>NUCLEOTIDE SEQUENCE</scope>
    <source>
        <strain evidence="8">5790</strain>
    </source>
</reference>
<dbReference type="Proteomes" id="UP000824162">
    <property type="component" value="Unassembled WGS sequence"/>
</dbReference>
<dbReference type="InterPro" id="IPR013325">
    <property type="entry name" value="RNA_pol_sigma_r2"/>
</dbReference>
<dbReference type="PANTHER" id="PTHR43133">
    <property type="entry name" value="RNA POLYMERASE ECF-TYPE SIGMA FACTO"/>
    <property type="match status" value="1"/>
</dbReference>
<feature type="domain" description="RNA polymerase sigma-70 region 2" evidence="6">
    <location>
        <begin position="25"/>
        <end position="88"/>
    </location>
</feature>
<dbReference type="CDD" id="cd06171">
    <property type="entry name" value="Sigma70_r4"/>
    <property type="match status" value="1"/>
</dbReference>
<evidence type="ECO:0000256" key="3">
    <source>
        <dbReference type="ARBA" id="ARBA00023082"/>
    </source>
</evidence>